<protein>
    <recommendedName>
        <fullName evidence="3">C-type lectin domain-containing protein</fullName>
    </recommendedName>
</protein>
<evidence type="ECO:0000313" key="5">
    <source>
        <dbReference type="Proteomes" id="UP001381693"/>
    </source>
</evidence>
<organism evidence="4 5">
    <name type="scientific">Halocaridina rubra</name>
    <name type="common">Hawaiian red shrimp</name>
    <dbReference type="NCBI Taxonomy" id="373956"/>
    <lineage>
        <taxon>Eukaryota</taxon>
        <taxon>Metazoa</taxon>
        <taxon>Ecdysozoa</taxon>
        <taxon>Arthropoda</taxon>
        <taxon>Crustacea</taxon>
        <taxon>Multicrustacea</taxon>
        <taxon>Malacostraca</taxon>
        <taxon>Eumalacostraca</taxon>
        <taxon>Eucarida</taxon>
        <taxon>Decapoda</taxon>
        <taxon>Pleocyemata</taxon>
        <taxon>Caridea</taxon>
        <taxon>Atyoidea</taxon>
        <taxon>Atyidae</taxon>
        <taxon>Halocaridina</taxon>
    </lineage>
</organism>
<dbReference type="PROSITE" id="PS50041">
    <property type="entry name" value="C_TYPE_LECTIN_2"/>
    <property type="match status" value="1"/>
</dbReference>
<reference evidence="4 5" key="1">
    <citation type="submission" date="2023-11" db="EMBL/GenBank/DDBJ databases">
        <title>Halocaridina rubra genome assembly.</title>
        <authorList>
            <person name="Smith C."/>
        </authorList>
    </citation>
    <scope>NUCLEOTIDE SEQUENCE [LARGE SCALE GENOMIC DNA]</scope>
    <source>
        <strain evidence="4">EP-1</strain>
        <tissue evidence="4">Whole</tissue>
    </source>
</reference>
<dbReference type="InterPro" id="IPR016187">
    <property type="entry name" value="CTDL_fold"/>
</dbReference>
<feature type="domain" description="C-type lectin" evidence="3">
    <location>
        <begin position="115"/>
        <end position="232"/>
    </location>
</feature>
<feature type="signal peptide" evidence="2">
    <location>
        <begin position="1"/>
        <end position="23"/>
    </location>
</feature>
<name>A0AAN8WVM5_HALRR</name>
<dbReference type="Proteomes" id="UP001381693">
    <property type="component" value="Unassembled WGS sequence"/>
</dbReference>
<proteinExistence type="predicted"/>
<evidence type="ECO:0000313" key="4">
    <source>
        <dbReference type="EMBL" id="KAK7071231.1"/>
    </source>
</evidence>
<keyword evidence="5" id="KW-1185">Reference proteome</keyword>
<feature type="chain" id="PRO_5042999333" description="C-type lectin domain-containing protein" evidence="2">
    <location>
        <begin position="24"/>
        <end position="239"/>
    </location>
</feature>
<dbReference type="SMART" id="SM00034">
    <property type="entry name" value="CLECT"/>
    <property type="match status" value="1"/>
</dbReference>
<keyword evidence="1" id="KW-1015">Disulfide bond</keyword>
<dbReference type="EMBL" id="JAXCGZ010015114">
    <property type="protein sequence ID" value="KAK7071231.1"/>
    <property type="molecule type" value="Genomic_DNA"/>
</dbReference>
<dbReference type="InterPro" id="IPR050111">
    <property type="entry name" value="C-type_lectin/snaclec_domain"/>
</dbReference>
<comment type="caution">
    <text evidence="4">The sequence shown here is derived from an EMBL/GenBank/DDBJ whole genome shotgun (WGS) entry which is preliminary data.</text>
</comment>
<dbReference type="InterPro" id="IPR016186">
    <property type="entry name" value="C-type_lectin-like/link_sf"/>
</dbReference>
<keyword evidence="2" id="KW-0732">Signal</keyword>
<dbReference type="SUPFAM" id="SSF56436">
    <property type="entry name" value="C-type lectin-like"/>
    <property type="match status" value="1"/>
</dbReference>
<dbReference type="AlphaFoldDB" id="A0AAN8WVM5"/>
<gene>
    <name evidence="4" type="ORF">SK128_000323</name>
</gene>
<dbReference type="InterPro" id="IPR018378">
    <property type="entry name" value="C-type_lectin_CS"/>
</dbReference>
<sequence length="239" mass="26296">MKVLLGAIAVAVLSQTFLLLVQSQGIGDLDNKGLAALLEEALNRLKEQNKKDENSGAQTGVPAGSVMNTMATNITDVLKDLTQAIQNNTNMIQNPGAGAHGPHGTVECEMPFFPVKSECFYVNKYKRVSWSEARKFCKGLGSDLAEPNRVNTLRAMLLDKYPEDSSKFFWVGASENGVEGNWTWISSRRVQPADWGTGQPDGGNENCVVLSRDDYPPLHDSPCYTHTMFICERIVLSRL</sequence>
<evidence type="ECO:0000259" key="3">
    <source>
        <dbReference type="PROSITE" id="PS50041"/>
    </source>
</evidence>
<dbReference type="PROSITE" id="PS00615">
    <property type="entry name" value="C_TYPE_LECTIN_1"/>
    <property type="match status" value="1"/>
</dbReference>
<dbReference type="Gene3D" id="3.10.100.10">
    <property type="entry name" value="Mannose-Binding Protein A, subunit A"/>
    <property type="match status" value="1"/>
</dbReference>
<evidence type="ECO:0000256" key="2">
    <source>
        <dbReference type="SAM" id="SignalP"/>
    </source>
</evidence>
<dbReference type="CDD" id="cd00037">
    <property type="entry name" value="CLECT"/>
    <property type="match status" value="1"/>
</dbReference>
<dbReference type="InterPro" id="IPR001304">
    <property type="entry name" value="C-type_lectin-like"/>
</dbReference>
<evidence type="ECO:0000256" key="1">
    <source>
        <dbReference type="ARBA" id="ARBA00023157"/>
    </source>
</evidence>
<dbReference type="PANTHER" id="PTHR22803">
    <property type="entry name" value="MANNOSE, PHOSPHOLIPASE, LECTIN RECEPTOR RELATED"/>
    <property type="match status" value="1"/>
</dbReference>
<dbReference type="Pfam" id="PF00059">
    <property type="entry name" value="Lectin_C"/>
    <property type="match status" value="1"/>
</dbReference>
<accession>A0AAN8WVM5</accession>